<organism evidence="1 2">
    <name type="scientific">Novipirellula artificiosorum</name>
    <dbReference type="NCBI Taxonomy" id="2528016"/>
    <lineage>
        <taxon>Bacteria</taxon>
        <taxon>Pseudomonadati</taxon>
        <taxon>Planctomycetota</taxon>
        <taxon>Planctomycetia</taxon>
        <taxon>Pirellulales</taxon>
        <taxon>Pirellulaceae</taxon>
        <taxon>Novipirellula</taxon>
    </lineage>
</organism>
<dbReference type="RefSeq" id="WP_146524026.1">
    <property type="nucleotide sequence ID" value="NZ_SJPV01000001.1"/>
</dbReference>
<dbReference type="OrthoDB" id="9821676at2"/>
<dbReference type="EMBL" id="SJPV01000001">
    <property type="protein sequence ID" value="TWU41866.1"/>
    <property type="molecule type" value="Genomic_DNA"/>
</dbReference>
<reference evidence="1 2" key="1">
    <citation type="submission" date="2019-02" db="EMBL/GenBank/DDBJ databases">
        <title>Deep-cultivation of Planctomycetes and their phenomic and genomic characterization uncovers novel biology.</title>
        <authorList>
            <person name="Wiegand S."/>
            <person name="Jogler M."/>
            <person name="Boedeker C."/>
            <person name="Pinto D."/>
            <person name="Vollmers J."/>
            <person name="Rivas-Marin E."/>
            <person name="Kohn T."/>
            <person name="Peeters S.H."/>
            <person name="Heuer A."/>
            <person name="Rast P."/>
            <person name="Oberbeckmann S."/>
            <person name="Bunk B."/>
            <person name="Jeske O."/>
            <person name="Meyerdierks A."/>
            <person name="Storesund J.E."/>
            <person name="Kallscheuer N."/>
            <person name="Luecker S."/>
            <person name="Lage O.M."/>
            <person name="Pohl T."/>
            <person name="Merkel B.J."/>
            <person name="Hornburger P."/>
            <person name="Mueller R.-W."/>
            <person name="Bruemmer F."/>
            <person name="Labrenz M."/>
            <person name="Spormann A.M."/>
            <person name="Op Den Camp H."/>
            <person name="Overmann J."/>
            <person name="Amann R."/>
            <person name="Jetten M.S.M."/>
            <person name="Mascher T."/>
            <person name="Medema M.H."/>
            <person name="Devos D.P."/>
            <person name="Kaster A.-K."/>
            <person name="Ovreas L."/>
            <person name="Rohde M."/>
            <person name="Galperin M.Y."/>
            <person name="Jogler C."/>
        </authorList>
    </citation>
    <scope>NUCLEOTIDE SEQUENCE [LARGE SCALE GENOMIC DNA]</scope>
    <source>
        <strain evidence="1 2">Poly41</strain>
    </source>
</reference>
<dbReference type="InterPro" id="IPR016024">
    <property type="entry name" value="ARM-type_fold"/>
</dbReference>
<keyword evidence="2" id="KW-1185">Reference proteome</keyword>
<proteinExistence type="predicted"/>
<dbReference type="AlphaFoldDB" id="A0A5C6E386"/>
<evidence type="ECO:0000313" key="2">
    <source>
        <dbReference type="Proteomes" id="UP000319143"/>
    </source>
</evidence>
<name>A0A5C6E386_9BACT</name>
<evidence type="ECO:0000313" key="1">
    <source>
        <dbReference type="EMBL" id="TWU41866.1"/>
    </source>
</evidence>
<evidence type="ECO:0008006" key="3">
    <source>
        <dbReference type="Google" id="ProtNLM"/>
    </source>
</evidence>
<gene>
    <name evidence="1" type="ORF">Poly41_01590</name>
</gene>
<comment type="caution">
    <text evidence="1">The sequence shown here is derived from an EMBL/GenBank/DDBJ whole genome shotgun (WGS) entry which is preliminary data.</text>
</comment>
<dbReference type="SUPFAM" id="SSF48371">
    <property type="entry name" value="ARM repeat"/>
    <property type="match status" value="1"/>
</dbReference>
<sequence length="282" mass="32031">MKQKEYEHEAVPEEWLTDHDPNRRLLAAKSVIMNHPSSMEEAVGVLEELPNDDTLLGARVRRALAKFQLDVEQEFDTLFKLSDKDRRGFVTNKLQKSVSSIRTPNADKDMLALSAEVQKSHCDSTLREFASFSPYKNRTSDAAIVLVQFGDIGLDAIMDGVYSYDGEVRLFSITCVSELLLTHFPEWMEEIAGILDHWDLSIKCYVPRMLWRSQASFALPMLEQCLSHDDFGFAALCAKAIAIIDPSKRENSLKFVEGLEIDEFFKSNLLAELRGEKPYLGM</sequence>
<dbReference type="Proteomes" id="UP000319143">
    <property type="component" value="Unassembled WGS sequence"/>
</dbReference>
<accession>A0A5C6E386</accession>
<protein>
    <recommendedName>
        <fullName evidence="3">HEAT repeat protein</fullName>
    </recommendedName>
</protein>